<proteinExistence type="predicted"/>
<comment type="caution">
    <text evidence="2">The sequence shown here is derived from an EMBL/GenBank/DDBJ whole genome shotgun (WGS) entry which is preliminary data.</text>
</comment>
<evidence type="ECO:0000313" key="3">
    <source>
        <dbReference type="Proteomes" id="UP000276301"/>
    </source>
</evidence>
<organism evidence="2 3">
    <name type="scientific">Anaerotruncus massiliensis</name>
    <name type="common">ex Liu et al. 2021</name>
    <dbReference type="NCBI Taxonomy" id="2321404"/>
    <lineage>
        <taxon>Bacteria</taxon>
        <taxon>Bacillati</taxon>
        <taxon>Bacillota</taxon>
        <taxon>Clostridia</taxon>
        <taxon>Eubacteriales</taxon>
        <taxon>Oscillospiraceae</taxon>
        <taxon>Anaerotruncus</taxon>
    </lineage>
</organism>
<keyword evidence="3" id="KW-1185">Reference proteome</keyword>
<gene>
    <name evidence="2" type="ORF">D4A47_05820</name>
</gene>
<feature type="region of interest" description="Disordered" evidence="1">
    <location>
        <begin position="111"/>
        <end position="130"/>
    </location>
</feature>
<name>A0A498CNM2_9FIRM</name>
<dbReference type="AlphaFoldDB" id="A0A498CNM2"/>
<protein>
    <submittedName>
        <fullName evidence="2">Spore cortex-lytic protein</fullName>
    </submittedName>
</protein>
<dbReference type="EMBL" id="RCHT01000006">
    <property type="protein sequence ID" value="RLL12488.1"/>
    <property type="molecule type" value="Genomic_DNA"/>
</dbReference>
<evidence type="ECO:0000313" key="2">
    <source>
        <dbReference type="EMBL" id="RLL12488.1"/>
    </source>
</evidence>
<accession>A0A498CNM2</accession>
<reference evidence="2 3" key="1">
    <citation type="submission" date="2018-10" db="EMBL/GenBank/DDBJ databases">
        <title>Anaerotruncus faecis sp. nov., isolated from human feces.</title>
        <authorList>
            <person name="Wang Y.-J."/>
        </authorList>
    </citation>
    <scope>NUCLEOTIDE SEQUENCE [LARGE SCALE GENOMIC DNA]</scope>
    <source>
        <strain evidence="2 3">22A2-44</strain>
    </source>
</reference>
<dbReference type="Proteomes" id="UP000276301">
    <property type="component" value="Unassembled WGS sequence"/>
</dbReference>
<evidence type="ECO:0000256" key="1">
    <source>
        <dbReference type="SAM" id="MobiDB-lite"/>
    </source>
</evidence>
<sequence>MDENGTIRVRVYTGRAQIPLEDATVAITQKSPDGRHHLIAVRVTGESGEIDPVAIPAPAAADSTSPGAAEAPFSVCDVWAEHPLYELLTVEDVQIFAGVETLQEMKLIPLPENTTPRDAAGEVRVTPQDL</sequence>
<dbReference type="RefSeq" id="WP_121586546.1">
    <property type="nucleotide sequence ID" value="NZ_RCHT01000006.1"/>
</dbReference>